<evidence type="ECO:0008006" key="3">
    <source>
        <dbReference type="Google" id="ProtNLM"/>
    </source>
</evidence>
<sequence length="98" mass="10619">MIRVSMPLHLRTLANVDGEVLLEVAVPVTTNSILDALEAKFPMLCGTVRDHVTRERRPRVRFFAVQEDITHDSPDAPLPAAIANGDTPFMIVGAISGG</sequence>
<reference evidence="1 2" key="1">
    <citation type="submission" date="2016-06" db="EMBL/GenBank/DDBJ databases">
        <title>Complete genome sequence of a deep-branching marine Gamma Proteobacterium Woeseia oceani type strain XK5.</title>
        <authorList>
            <person name="Mu D."/>
            <person name="Du Z."/>
        </authorList>
    </citation>
    <scope>NUCLEOTIDE SEQUENCE [LARGE SCALE GENOMIC DNA]</scope>
    <source>
        <strain evidence="1 2">XK5</strain>
    </source>
</reference>
<evidence type="ECO:0000313" key="1">
    <source>
        <dbReference type="EMBL" id="ANO52601.1"/>
    </source>
</evidence>
<dbReference type="KEGG" id="woc:BA177_16695"/>
<dbReference type="RefSeq" id="WP_068618084.1">
    <property type="nucleotide sequence ID" value="NZ_CP016268.1"/>
</dbReference>
<dbReference type="Gene3D" id="3.10.20.30">
    <property type="match status" value="1"/>
</dbReference>
<dbReference type="CDD" id="cd17040">
    <property type="entry name" value="Ubl_MoaD_like"/>
    <property type="match status" value="1"/>
</dbReference>
<accession>A0A193LJG6</accession>
<dbReference type="OrthoDB" id="121049at2"/>
<dbReference type="AlphaFoldDB" id="A0A193LJG6"/>
<proteinExistence type="predicted"/>
<gene>
    <name evidence="1" type="ORF">BA177_16695</name>
</gene>
<name>A0A193LJG6_9GAMM</name>
<evidence type="ECO:0000313" key="2">
    <source>
        <dbReference type="Proteomes" id="UP000092695"/>
    </source>
</evidence>
<dbReference type="EMBL" id="CP016268">
    <property type="protein sequence ID" value="ANO52601.1"/>
    <property type="molecule type" value="Genomic_DNA"/>
</dbReference>
<protein>
    <recommendedName>
        <fullName evidence="3">MoaD/ThiS family protein</fullName>
    </recommendedName>
</protein>
<organism evidence="1 2">
    <name type="scientific">Woeseia oceani</name>
    <dbReference type="NCBI Taxonomy" id="1548547"/>
    <lineage>
        <taxon>Bacteria</taxon>
        <taxon>Pseudomonadati</taxon>
        <taxon>Pseudomonadota</taxon>
        <taxon>Gammaproteobacteria</taxon>
        <taxon>Woeseiales</taxon>
        <taxon>Woeseiaceae</taxon>
        <taxon>Woeseia</taxon>
    </lineage>
</organism>
<dbReference type="Proteomes" id="UP000092695">
    <property type="component" value="Chromosome"/>
</dbReference>
<dbReference type="STRING" id="1548547.BA177_16695"/>
<dbReference type="InterPro" id="IPR012675">
    <property type="entry name" value="Beta-grasp_dom_sf"/>
</dbReference>
<keyword evidence="2" id="KW-1185">Reference proteome</keyword>